<dbReference type="PRINTS" id="PR00024">
    <property type="entry name" value="HOMEOBOX"/>
</dbReference>
<dbReference type="PROSITE" id="PS00027">
    <property type="entry name" value="HOMEOBOX_1"/>
    <property type="match status" value="1"/>
</dbReference>
<dbReference type="InterPro" id="IPR046327">
    <property type="entry name" value="HXA1/B1/D1"/>
</dbReference>
<dbReference type="InterPro" id="IPR017970">
    <property type="entry name" value="Homeobox_CS"/>
</dbReference>
<accession>B9W046</accession>
<keyword evidence="4 6" id="KW-0371">Homeobox</keyword>
<dbReference type="AlphaFoldDB" id="B9W046"/>
<dbReference type="PANTHER" id="PTHR45946:SF4">
    <property type="entry name" value="HOMEOBOX PROTEIN ROUGH-RELATED"/>
    <property type="match status" value="1"/>
</dbReference>
<gene>
    <name evidence="10" type="primary">Hox1</name>
</gene>
<feature type="DNA-binding region" description="Homeobox" evidence="6">
    <location>
        <begin position="355"/>
        <end position="414"/>
    </location>
</feature>
<feature type="compositionally biased region" description="Polar residues" evidence="8">
    <location>
        <begin position="157"/>
        <end position="176"/>
    </location>
</feature>
<evidence type="ECO:0000256" key="4">
    <source>
        <dbReference type="ARBA" id="ARBA00023155"/>
    </source>
</evidence>
<dbReference type="CDD" id="cd00086">
    <property type="entry name" value="homeodomain"/>
    <property type="match status" value="1"/>
</dbReference>
<evidence type="ECO:0000256" key="6">
    <source>
        <dbReference type="PROSITE-ProRule" id="PRU00108"/>
    </source>
</evidence>
<reference evidence="10" key="1">
    <citation type="journal article" date="2009" name="Evol. Dev.">
        <title>Tracking the origins of the bilaterian Hox patterning system: insights from the acoel flatworm Symsagittifera roscoffensis.</title>
        <authorList>
            <person name="Moreno E."/>
            <person name="Nadal M."/>
            <person name="Baguna J."/>
            <person name="Martinez P."/>
        </authorList>
    </citation>
    <scope>NUCLEOTIDE SEQUENCE</scope>
</reference>
<dbReference type="EMBL" id="FJ619530">
    <property type="protein sequence ID" value="ACM69150.1"/>
    <property type="molecule type" value="mRNA"/>
</dbReference>
<dbReference type="GO" id="GO:0000978">
    <property type="term" value="F:RNA polymerase II cis-regulatory region sequence-specific DNA binding"/>
    <property type="evidence" value="ECO:0007669"/>
    <property type="project" value="TreeGrafter"/>
</dbReference>
<feature type="region of interest" description="Disordered" evidence="8">
    <location>
        <begin position="157"/>
        <end position="192"/>
    </location>
</feature>
<dbReference type="InterPro" id="IPR020479">
    <property type="entry name" value="HD_metazoa"/>
</dbReference>
<proteinExistence type="evidence at transcript level"/>
<feature type="domain" description="Homeobox" evidence="9">
    <location>
        <begin position="353"/>
        <end position="413"/>
    </location>
</feature>
<dbReference type="PROSITE" id="PS50071">
    <property type="entry name" value="HOMEOBOX_2"/>
    <property type="match status" value="1"/>
</dbReference>
<dbReference type="Pfam" id="PF00046">
    <property type="entry name" value="Homeodomain"/>
    <property type="match status" value="1"/>
</dbReference>
<dbReference type="GO" id="GO:0000981">
    <property type="term" value="F:DNA-binding transcription factor activity, RNA polymerase II-specific"/>
    <property type="evidence" value="ECO:0007669"/>
    <property type="project" value="InterPro"/>
</dbReference>
<evidence type="ECO:0000256" key="5">
    <source>
        <dbReference type="ARBA" id="ARBA00023242"/>
    </source>
</evidence>
<dbReference type="SMART" id="SM00389">
    <property type="entry name" value="HOX"/>
    <property type="match status" value="1"/>
</dbReference>
<comment type="subcellular location">
    <subcellularLocation>
        <location evidence="1 6 7">Nucleus</location>
    </subcellularLocation>
</comment>
<dbReference type="PANTHER" id="PTHR45946">
    <property type="entry name" value="HOMEOBOX PROTEIN ROUGH-RELATED"/>
    <property type="match status" value="1"/>
</dbReference>
<evidence type="ECO:0000256" key="7">
    <source>
        <dbReference type="RuleBase" id="RU000682"/>
    </source>
</evidence>
<feature type="non-terminal residue" evidence="10">
    <location>
        <position position="1"/>
    </location>
</feature>
<evidence type="ECO:0000256" key="1">
    <source>
        <dbReference type="ARBA" id="ARBA00004123"/>
    </source>
</evidence>
<dbReference type="Gene3D" id="1.10.10.60">
    <property type="entry name" value="Homeodomain-like"/>
    <property type="match status" value="1"/>
</dbReference>
<protein>
    <submittedName>
        <fullName evidence="10">Hox1 protein</fullName>
    </submittedName>
</protein>
<name>B9W046_SYMRO</name>
<evidence type="ECO:0000256" key="8">
    <source>
        <dbReference type="SAM" id="MobiDB-lite"/>
    </source>
</evidence>
<evidence type="ECO:0000313" key="10">
    <source>
        <dbReference type="EMBL" id="ACM69150.1"/>
    </source>
</evidence>
<evidence type="ECO:0000256" key="2">
    <source>
        <dbReference type="ARBA" id="ARBA00022473"/>
    </source>
</evidence>
<keyword evidence="2" id="KW-0217">Developmental protein</keyword>
<dbReference type="InterPro" id="IPR009057">
    <property type="entry name" value="Homeodomain-like_sf"/>
</dbReference>
<evidence type="ECO:0000259" key="9">
    <source>
        <dbReference type="PROSITE" id="PS50071"/>
    </source>
</evidence>
<evidence type="ECO:0000256" key="3">
    <source>
        <dbReference type="ARBA" id="ARBA00023125"/>
    </source>
</evidence>
<dbReference type="InterPro" id="IPR001356">
    <property type="entry name" value="HD"/>
</dbReference>
<dbReference type="GO" id="GO:0005634">
    <property type="term" value="C:nucleus"/>
    <property type="evidence" value="ECO:0007669"/>
    <property type="project" value="UniProtKB-SubCell"/>
</dbReference>
<keyword evidence="3 6" id="KW-0238">DNA-binding</keyword>
<sequence length="420" mass="45749">TSNFGSHGYHNLTPTPSFYSNYHNSNQSGSNYNIYTNGLNSNSTYNLGSAPSNYLPGNETNPQSYSKSASYDFGSAGAYVSSDLLYPSNTILHEYFFPNNNPQYYSYPSTANNGHAQQAYPTNVLSNYMARGGTNPGSQTHAPTAAVNINVSCNIAGNGPTSMSPEEHSSSQTTPHGGNHSEHTTSPVAKYNTHTSPVYDYIDDMKQSNFANICNNNPMYPGTIPHETSPEAVGYPSGLHMVESDYMKTVPGSQETRKLGIQGGHLLGSEGKLGSEMVVTHHPHVANATISNAAANHVAHAANGTAAVPPFSWMKIRRNQSHNLWGKSASLTQYHAGAAGTHLASGCHLGPGVQTRGGRTNFTNKQLTELEKEFHFNRYLTRARRIEIATSLTLNETQVKIWFQNRRMKQKKLLKEGKLS</sequence>
<organism evidence="10">
    <name type="scientific">Symsagittifera roscoffensis</name>
    <name type="common">Mint-sauce worm</name>
    <name type="synonym">Convoluta roscoffensis</name>
    <dbReference type="NCBI Taxonomy" id="84072"/>
    <lineage>
        <taxon>Eukaryota</taxon>
        <taxon>Metazoa</taxon>
        <taxon>Xenacoelomorpha</taxon>
        <taxon>Acoelomorpha</taxon>
        <taxon>Acoela</taxon>
        <taxon>Sagittiferidae</taxon>
        <taxon>Symsagittifera</taxon>
    </lineage>
</organism>
<dbReference type="SUPFAM" id="SSF46689">
    <property type="entry name" value="Homeodomain-like"/>
    <property type="match status" value="1"/>
</dbReference>
<keyword evidence="5 6" id="KW-0539">Nucleus</keyword>